<evidence type="ECO:0000256" key="1">
    <source>
        <dbReference type="SAM" id="MobiDB-lite"/>
    </source>
</evidence>
<protein>
    <recommendedName>
        <fullName evidence="5">Lipoprotein</fullName>
    </recommendedName>
</protein>
<keyword evidence="2" id="KW-0472">Membrane</keyword>
<dbReference type="PROSITE" id="PS51257">
    <property type="entry name" value="PROKAR_LIPOPROTEIN"/>
    <property type="match status" value="1"/>
</dbReference>
<name>A0A9D5UCJ9_9CELL</name>
<dbReference type="Proteomes" id="UP000822993">
    <property type="component" value="Unassembled WGS sequence"/>
</dbReference>
<dbReference type="EMBL" id="JACSPN010000026">
    <property type="protein sequence ID" value="MBE7701849.1"/>
    <property type="molecule type" value="Genomic_DNA"/>
</dbReference>
<organism evidence="3 4">
    <name type="scientific">Oerskovia douganii</name>
    <dbReference type="NCBI Taxonomy" id="2762210"/>
    <lineage>
        <taxon>Bacteria</taxon>
        <taxon>Bacillati</taxon>
        <taxon>Actinomycetota</taxon>
        <taxon>Actinomycetes</taxon>
        <taxon>Micrococcales</taxon>
        <taxon>Cellulomonadaceae</taxon>
        <taxon>Oerskovia</taxon>
    </lineage>
</organism>
<evidence type="ECO:0000256" key="2">
    <source>
        <dbReference type="SAM" id="Phobius"/>
    </source>
</evidence>
<keyword evidence="2" id="KW-1133">Transmembrane helix</keyword>
<reference evidence="3 4" key="1">
    <citation type="submission" date="2020-08" db="EMBL/GenBank/DDBJ databases">
        <title>A Genomic Blueprint of the Chicken Gut Microbiome.</title>
        <authorList>
            <person name="Gilroy R."/>
            <person name="Ravi A."/>
            <person name="Getino M."/>
            <person name="Pursley I."/>
            <person name="Horton D.L."/>
            <person name="Alikhan N.-F."/>
            <person name="Baker D."/>
            <person name="Gharbi K."/>
            <person name="Hall N."/>
            <person name="Watson M."/>
            <person name="Adriaenssens E.M."/>
            <person name="Foster-Nyarko E."/>
            <person name="Jarju S."/>
            <person name="Secka A."/>
            <person name="Antonio M."/>
            <person name="Oren A."/>
            <person name="Chaudhuri R."/>
            <person name="La Ragione R.M."/>
            <person name="Hildebrand F."/>
            <person name="Pallen M.J."/>
        </authorList>
    </citation>
    <scope>NUCLEOTIDE SEQUENCE [LARGE SCALE GENOMIC DNA]</scope>
    <source>
        <strain evidence="3 4">Sa1BUA8</strain>
    </source>
</reference>
<feature type="transmembrane region" description="Helical" evidence="2">
    <location>
        <begin position="12"/>
        <end position="29"/>
    </location>
</feature>
<proteinExistence type="predicted"/>
<keyword evidence="2" id="KW-0812">Transmembrane</keyword>
<comment type="caution">
    <text evidence="3">The sequence shown here is derived from an EMBL/GenBank/DDBJ whole genome shotgun (WGS) entry which is preliminary data.</text>
</comment>
<sequence length="216" mass="23474">MKLDDRVDGGGLGASLVIALVAVGVAGCSREAEVRSPYAAEFANARNEATTETGLKILEDDVITPAEYQQVEDASVQCMRDQGLVVKVEDEGGLTTELVGLTEDSPQEEIDAMNAEIDAVQKECRAKFDMGPISLLYWEVRRNPENVDFNQAIADCMVRGGHRDEGYDKEAYSQELARYSITLKAAADGTEYEVEGDLSGQELPPEMTACQQDPTS</sequence>
<feature type="region of interest" description="Disordered" evidence="1">
    <location>
        <begin position="192"/>
        <end position="216"/>
    </location>
</feature>
<gene>
    <name evidence="3" type="ORF">H9623_16270</name>
</gene>
<accession>A0A9D5UCJ9</accession>
<evidence type="ECO:0008006" key="5">
    <source>
        <dbReference type="Google" id="ProtNLM"/>
    </source>
</evidence>
<dbReference type="RefSeq" id="WP_193721066.1">
    <property type="nucleotide sequence ID" value="NZ_JACSPN010000026.1"/>
</dbReference>
<evidence type="ECO:0000313" key="3">
    <source>
        <dbReference type="EMBL" id="MBE7701849.1"/>
    </source>
</evidence>
<keyword evidence="4" id="KW-1185">Reference proteome</keyword>
<evidence type="ECO:0000313" key="4">
    <source>
        <dbReference type="Proteomes" id="UP000822993"/>
    </source>
</evidence>
<dbReference type="AlphaFoldDB" id="A0A9D5UCJ9"/>